<name>K9YXU0_DACS8</name>
<evidence type="ECO:0000313" key="1">
    <source>
        <dbReference type="EMBL" id="AFZ50933.1"/>
    </source>
</evidence>
<dbReference type="Proteomes" id="UP000010482">
    <property type="component" value="Chromosome"/>
</dbReference>
<organism evidence="1 2">
    <name type="scientific">Dactylococcopsis salina (strain PCC 8305)</name>
    <name type="common">Myxobactron salinum</name>
    <dbReference type="NCBI Taxonomy" id="13035"/>
    <lineage>
        <taxon>Bacteria</taxon>
        <taxon>Bacillati</taxon>
        <taxon>Cyanobacteriota</taxon>
        <taxon>Cyanophyceae</taxon>
        <taxon>Nodosilineales</taxon>
        <taxon>Cymatolegaceae</taxon>
        <taxon>Dactylococcopsis</taxon>
    </lineage>
</organism>
<dbReference type="KEGG" id="dsl:Dacsa_2319"/>
<dbReference type="OrthoDB" id="495181at2"/>
<dbReference type="HOGENOM" id="CLU_1583783_0_0_3"/>
<gene>
    <name evidence="1" type="ORF">Dacsa_2319</name>
</gene>
<proteinExistence type="predicted"/>
<evidence type="ECO:0000313" key="2">
    <source>
        <dbReference type="Proteomes" id="UP000010482"/>
    </source>
</evidence>
<dbReference type="eggNOG" id="ENOG5033FNW">
    <property type="taxonomic scope" value="Bacteria"/>
</dbReference>
<reference evidence="1" key="1">
    <citation type="submission" date="2012-04" db="EMBL/GenBank/DDBJ databases">
        <title>Finished genome of Dactylococcopsis salina PCC 8305.</title>
        <authorList>
            <consortium name="US DOE Joint Genome Institute"/>
            <person name="Gugger M."/>
            <person name="Coursin T."/>
            <person name="Rippka R."/>
            <person name="Tandeau De Marsac N."/>
            <person name="Huntemann M."/>
            <person name="Wei C.-L."/>
            <person name="Han J."/>
            <person name="Detter J.C."/>
            <person name="Han C."/>
            <person name="Tapia R."/>
            <person name="Daligault H."/>
            <person name="Chen A."/>
            <person name="Krypides N."/>
            <person name="Mavromatis K."/>
            <person name="Markowitz V."/>
            <person name="Szeto E."/>
            <person name="Ivanova N."/>
            <person name="Ovchinnikova G."/>
            <person name="Pagani I."/>
            <person name="Pati A."/>
            <person name="Goodwin L."/>
            <person name="Peters L."/>
            <person name="Pitluck S."/>
            <person name="Woyke T."/>
            <person name="Kerfeld C."/>
        </authorList>
    </citation>
    <scope>NUCLEOTIDE SEQUENCE [LARGE SCALE GENOMIC DNA]</scope>
    <source>
        <strain evidence="1">PCC 8305</strain>
    </source>
</reference>
<sequence>MNWEQFQTEGDRVVRGIREGLQKRNINAGEPIITPFQTDEDIPIYNKIGNKLFWISVKTVSGEIENPIAQMPSNYKGWMCGEVESKQWVNPPALIIWYCIQTSLAWGAIVPKRPSTKWIIFPDRYGVVIDKRKTILTGKTYYLYPSYCVPPNQIISKEEIIAYIKKRI</sequence>
<protein>
    <submittedName>
        <fullName evidence="1">Uncharacterized protein</fullName>
    </submittedName>
</protein>
<keyword evidence="2" id="KW-1185">Reference proteome</keyword>
<dbReference type="RefSeq" id="WP_015229925.1">
    <property type="nucleotide sequence ID" value="NC_019780.1"/>
</dbReference>
<accession>K9YXU0</accession>
<dbReference type="AlphaFoldDB" id="K9YXU0"/>
<dbReference type="EMBL" id="CP003944">
    <property type="protein sequence ID" value="AFZ50933.1"/>
    <property type="molecule type" value="Genomic_DNA"/>
</dbReference>